<dbReference type="Pfam" id="PF12399">
    <property type="entry name" value="BCA_ABC_TP_C"/>
    <property type="match status" value="1"/>
</dbReference>
<reference evidence="6" key="1">
    <citation type="journal article" date="2019" name="Int. J. Syst. Evol. Microbiol.">
        <title>The Global Catalogue of Microorganisms (GCM) 10K type strain sequencing project: providing services to taxonomists for standard genome sequencing and annotation.</title>
        <authorList>
            <consortium name="The Broad Institute Genomics Platform"/>
            <consortium name="The Broad Institute Genome Sequencing Center for Infectious Disease"/>
            <person name="Wu L."/>
            <person name="Ma J."/>
        </authorList>
    </citation>
    <scope>NUCLEOTIDE SEQUENCE [LARGE SCALE GENOMIC DNA]</scope>
    <source>
        <strain evidence="6">CGMCC 4.7397</strain>
    </source>
</reference>
<dbReference type="RefSeq" id="WP_379570219.1">
    <property type="nucleotide sequence ID" value="NZ_JBHSQK010000087.1"/>
</dbReference>
<dbReference type="SUPFAM" id="SSF52540">
    <property type="entry name" value="P-loop containing nucleoside triphosphate hydrolases"/>
    <property type="match status" value="1"/>
</dbReference>
<keyword evidence="6" id="KW-1185">Reference proteome</keyword>
<evidence type="ECO:0000256" key="1">
    <source>
        <dbReference type="ARBA" id="ARBA00022448"/>
    </source>
</evidence>
<dbReference type="EMBL" id="JBHSQK010000087">
    <property type="protein sequence ID" value="MFC5951862.1"/>
    <property type="molecule type" value="Genomic_DNA"/>
</dbReference>
<dbReference type="InterPro" id="IPR003439">
    <property type="entry name" value="ABC_transporter-like_ATP-bd"/>
</dbReference>
<gene>
    <name evidence="5" type="ORF">ACFQH9_26725</name>
</gene>
<feature type="domain" description="ABC transporter" evidence="4">
    <location>
        <begin position="4"/>
        <end position="251"/>
    </location>
</feature>
<comment type="caution">
    <text evidence="5">The sequence shown here is derived from an EMBL/GenBank/DDBJ whole genome shotgun (WGS) entry which is preliminary data.</text>
</comment>
<dbReference type="InterPro" id="IPR032823">
    <property type="entry name" value="BCA_ABC_TP_C"/>
</dbReference>
<name>A0ABW1IE12_9PSEU</name>
<dbReference type="PANTHER" id="PTHR45772:SF2">
    <property type="entry name" value="ABC TRANSPORTER ATP-BINDING PROTEIN"/>
    <property type="match status" value="1"/>
</dbReference>
<dbReference type="Pfam" id="PF00005">
    <property type="entry name" value="ABC_tran"/>
    <property type="match status" value="1"/>
</dbReference>
<dbReference type="InterPro" id="IPR027417">
    <property type="entry name" value="P-loop_NTPase"/>
</dbReference>
<keyword evidence="1" id="KW-0813">Transport</keyword>
<evidence type="ECO:0000313" key="6">
    <source>
        <dbReference type="Proteomes" id="UP001596119"/>
    </source>
</evidence>
<evidence type="ECO:0000259" key="4">
    <source>
        <dbReference type="PROSITE" id="PS50893"/>
    </source>
</evidence>
<proteinExistence type="predicted"/>
<dbReference type="Gene3D" id="3.40.50.300">
    <property type="entry name" value="P-loop containing nucleotide triphosphate hydrolases"/>
    <property type="match status" value="1"/>
</dbReference>
<dbReference type="PROSITE" id="PS50893">
    <property type="entry name" value="ABC_TRANSPORTER_2"/>
    <property type="match status" value="1"/>
</dbReference>
<dbReference type="SMART" id="SM00382">
    <property type="entry name" value="AAA"/>
    <property type="match status" value="1"/>
</dbReference>
<sequence length="253" mass="27130">MTALRVEGLSVRYGSLQALDDVSFAVDGGEILGVIGPNGAGKSSSFAAVTNVVRRSGRVLLHGEDTDGVPTQVLARRGLRRTFQQNSFFGGLSVLENAMTAFQVERGTGLGGAIVAPWREARARRECRAAARALLADFGIAERHHDTHPDDLPYGLQRVLSVALAHGPGASVLLVDEPAAGVGGEDMRALADLLRDLRERGLAIVLIEHHMDLVMEIVDRLLVIDRGETIAYGPPAEVQRDPRVLEAYLGRTA</sequence>
<protein>
    <submittedName>
        <fullName evidence="5">ABC transporter ATP-binding protein</fullName>
    </submittedName>
</protein>
<accession>A0ABW1IE12</accession>
<keyword evidence="3 5" id="KW-0067">ATP-binding</keyword>
<evidence type="ECO:0000256" key="2">
    <source>
        <dbReference type="ARBA" id="ARBA00022741"/>
    </source>
</evidence>
<keyword evidence="2" id="KW-0547">Nucleotide-binding</keyword>
<dbReference type="GO" id="GO:0005524">
    <property type="term" value="F:ATP binding"/>
    <property type="evidence" value="ECO:0007669"/>
    <property type="project" value="UniProtKB-KW"/>
</dbReference>
<dbReference type="InterPro" id="IPR003593">
    <property type="entry name" value="AAA+_ATPase"/>
</dbReference>
<dbReference type="PANTHER" id="PTHR45772">
    <property type="entry name" value="CONSERVED COMPONENT OF ABC TRANSPORTER FOR NATURAL AMINO ACIDS-RELATED"/>
    <property type="match status" value="1"/>
</dbReference>
<dbReference type="InterPro" id="IPR051120">
    <property type="entry name" value="ABC_AA/LPS_Transport"/>
</dbReference>
<organism evidence="5 6">
    <name type="scientific">Pseudonocardia lutea</name>
    <dbReference type="NCBI Taxonomy" id="2172015"/>
    <lineage>
        <taxon>Bacteria</taxon>
        <taxon>Bacillati</taxon>
        <taxon>Actinomycetota</taxon>
        <taxon>Actinomycetes</taxon>
        <taxon>Pseudonocardiales</taxon>
        <taxon>Pseudonocardiaceae</taxon>
        <taxon>Pseudonocardia</taxon>
    </lineage>
</organism>
<evidence type="ECO:0000313" key="5">
    <source>
        <dbReference type="EMBL" id="MFC5951862.1"/>
    </source>
</evidence>
<evidence type="ECO:0000256" key="3">
    <source>
        <dbReference type="ARBA" id="ARBA00022840"/>
    </source>
</evidence>
<dbReference type="Proteomes" id="UP001596119">
    <property type="component" value="Unassembled WGS sequence"/>
</dbReference>